<organism evidence="1 2">
    <name type="scientific">Carpediemonas membranifera</name>
    <dbReference type="NCBI Taxonomy" id="201153"/>
    <lineage>
        <taxon>Eukaryota</taxon>
        <taxon>Metamonada</taxon>
        <taxon>Carpediemonas-like organisms</taxon>
        <taxon>Carpediemonas</taxon>
    </lineage>
</organism>
<proteinExistence type="predicted"/>
<protein>
    <submittedName>
        <fullName evidence="1">Uncharacterized protein</fullName>
    </submittedName>
</protein>
<dbReference type="EMBL" id="JAHDYR010000038">
    <property type="protein sequence ID" value="KAG9392475.1"/>
    <property type="molecule type" value="Genomic_DNA"/>
</dbReference>
<keyword evidence="2" id="KW-1185">Reference proteome</keyword>
<accession>A0A8J6AVA3</accession>
<dbReference type="AlphaFoldDB" id="A0A8J6AVA3"/>
<comment type="caution">
    <text evidence="1">The sequence shown here is derived from an EMBL/GenBank/DDBJ whole genome shotgun (WGS) entry which is preliminary data.</text>
</comment>
<dbReference type="InterPro" id="IPR009091">
    <property type="entry name" value="RCC1/BLIP-II"/>
</dbReference>
<name>A0A8J6AVA3_9EUKA</name>
<reference evidence="1" key="1">
    <citation type="submission" date="2021-05" db="EMBL/GenBank/DDBJ databases">
        <title>A free-living protist that lacks canonical eukaryotic 1 DNA replication and segregation systems.</title>
        <authorList>
            <person name="Salas-Leiva D.E."/>
            <person name="Tromer E.C."/>
            <person name="Curtis B.A."/>
            <person name="Jerlstrom-Hultqvist J."/>
            <person name="Kolisko M."/>
            <person name="Yi Z."/>
            <person name="Salas-Leiva J.S."/>
            <person name="Gallot-Lavallee L."/>
            <person name="Kops G.J.P.L."/>
            <person name="Archibald J.M."/>
            <person name="Simpson A.G.B."/>
            <person name="Roger A.J."/>
        </authorList>
    </citation>
    <scope>NUCLEOTIDE SEQUENCE</scope>
    <source>
        <strain evidence="1">BICM</strain>
    </source>
</reference>
<evidence type="ECO:0000313" key="2">
    <source>
        <dbReference type="Proteomes" id="UP000717585"/>
    </source>
</evidence>
<evidence type="ECO:0000313" key="1">
    <source>
        <dbReference type="EMBL" id="KAG9392475.1"/>
    </source>
</evidence>
<gene>
    <name evidence="1" type="ORF">J8273_5467</name>
</gene>
<sequence length="536" mass="58344">MTSDGAVYSTEDDVLRAHHFAAASAWNLNDDVPSLLSRAFSKQFSKPLPQNTVNTLHNASATNSSAPLTNLCFFIEALRLHPDAQLFVDRALAILSKYTASTIAKSPNNCERRSPSLFALPLATLVAIGTAAGWDPDLEDREHKAYDDIDKRPWFMSRKLFHAHRSAQRDGFVHYDRCGNDGLNIYHRLYGGKAFIMLVSDTVLDGRSTAQPKYFQIRLPPIVSITTSQGTTVLVTVKGIYGCTRFGSAPGQFGRRATSAKPTRLAFPLCPEITQAETSLPPWRKHDLVTKVFVTPDQTFILTPVGLAVSGFNSRCLAGPAAVPSEFNPVPLPQGFVVTEIISQGDITVLSDGTRQLIGGFNKMGQLGLGHRDPVVGFVPASYKVDRIFYADSFQSLTMIISGTDVLFAGVVSEILAATKSVPGYGTKGDVCPTATPMNFLPHVRAIFTDGFMSGWVVTDGTTIFEACRSAFPTLMVPIEVDAICGNPSLMLQVRDNEGAWFSTVVEDDGTASLEPLPAQLRPAPYQIHRFVPVNR</sequence>
<dbReference type="OrthoDB" id="70707at2759"/>
<dbReference type="Proteomes" id="UP000717585">
    <property type="component" value="Unassembled WGS sequence"/>
</dbReference>
<dbReference type="SUPFAM" id="SSF50985">
    <property type="entry name" value="RCC1/BLIP-II"/>
    <property type="match status" value="1"/>
</dbReference>